<dbReference type="InterPro" id="IPR003660">
    <property type="entry name" value="HAMP_dom"/>
</dbReference>
<comment type="caution">
    <text evidence="15">The sequence shown here is derived from an EMBL/GenBank/DDBJ whole genome shotgun (WGS) entry which is preliminary data.</text>
</comment>
<feature type="compositionally biased region" description="Basic and acidic residues" evidence="11">
    <location>
        <begin position="110"/>
        <end position="120"/>
    </location>
</feature>
<dbReference type="InterPro" id="IPR003661">
    <property type="entry name" value="HisK_dim/P_dom"/>
</dbReference>
<feature type="domain" description="Histidine kinase" evidence="13">
    <location>
        <begin position="335"/>
        <end position="579"/>
    </location>
</feature>
<evidence type="ECO:0000256" key="11">
    <source>
        <dbReference type="SAM" id="MobiDB-lite"/>
    </source>
</evidence>
<dbReference type="PANTHER" id="PTHR45436">
    <property type="entry name" value="SENSOR HISTIDINE KINASE YKOH"/>
    <property type="match status" value="1"/>
</dbReference>
<dbReference type="SUPFAM" id="SSF55874">
    <property type="entry name" value="ATPase domain of HSP90 chaperone/DNA topoisomerase II/histidine kinase"/>
    <property type="match status" value="1"/>
</dbReference>
<dbReference type="InterPro" id="IPR003594">
    <property type="entry name" value="HATPase_dom"/>
</dbReference>
<dbReference type="GO" id="GO:0016301">
    <property type="term" value="F:kinase activity"/>
    <property type="evidence" value="ECO:0007669"/>
    <property type="project" value="UniProtKB-KW"/>
</dbReference>
<dbReference type="SMART" id="SM00388">
    <property type="entry name" value="HisKA"/>
    <property type="match status" value="1"/>
</dbReference>
<protein>
    <recommendedName>
        <fullName evidence="3">histidine kinase</fullName>
        <ecNumber evidence="3">2.7.13.3</ecNumber>
    </recommendedName>
</protein>
<dbReference type="Proteomes" id="UP001589766">
    <property type="component" value="Unassembled WGS sequence"/>
</dbReference>
<dbReference type="Gene3D" id="3.30.565.10">
    <property type="entry name" value="Histidine kinase-like ATPase, C-terminal domain"/>
    <property type="match status" value="1"/>
</dbReference>
<dbReference type="Gene3D" id="6.10.340.10">
    <property type="match status" value="1"/>
</dbReference>
<keyword evidence="6 12" id="KW-0812">Transmembrane</keyword>
<feature type="domain" description="HAMP" evidence="14">
    <location>
        <begin position="257"/>
        <end position="320"/>
    </location>
</feature>
<proteinExistence type="predicted"/>
<evidence type="ECO:0000256" key="9">
    <source>
        <dbReference type="ARBA" id="ARBA00023012"/>
    </source>
</evidence>
<keyword evidence="9" id="KW-0902">Two-component regulatory system</keyword>
<accession>A0ABV6F7G7</accession>
<keyword evidence="5" id="KW-0808">Transferase</keyword>
<sequence length="582" mass="59751">MTVTPRPRQAPTPGADAGRPTRTVASPRTAGPGAGRSRASLALRTMLGVVVLLAIVLAAFTVTSLVLSGRAVDAQLEQRVDQAWERSLTFLGGPEGLSPGPADGQPNEGDAPRGEFDRSPLEAPGQPAGMLALVAVGDTVLSADRLDADGRAVELSDADVQILSAVVEEAGAADPTAADPAVEGVTRTVGLEAGRYLVRAQAVDAVSGTGQVSPAVAVAGLPTSEVDGTKATLAWVQVVGSLAALVVAGVAGWWWIRRSLRPLSDVSRAAARMAEVPMGAGDVSLAQYRVRHDLAQPGDEVGDVGHALNRLVDSVDGAFEQRNRSERRLRTFVADASHELRTPLAAVRGYAEMVSLTEPLTERGRESVGRVLTQADRMGSLVEDLLLLARLDAAEAEGGTGAGAAGDRQAVDLGEIVVDAVMDATAAGRDHHWEVDVPEAAVVVAGDGRQLAQLVANLLSNARKHTPAGTTVSVRLDAEGPAGVGSGPNAAGAGIERRGAGGGAAVLTVEDDGPGIEPELQNGLFDRFVRGDAARTGMEGSTGLGLSIVRSVAHAHGGEVSVESVPWRTVFTVELPIASSIV</sequence>
<name>A0ABV6F7G7_9MICC</name>
<evidence type="ECO:0000256" key="1">
    <source>
        <dbReference type="ARBA" id="ARBA00000085"/>
    </source>
</evidence>
<evidence type="ECO:0000256" key="8">
    <source>
        <dbReference type="ARBA" id="ARBA00022989"/>
    </source>
</evidence>
<keyword evidence="4" id="KW-0597">Phosphoprotein</keyword>
<organism evidence="15 16">
    <name type="scientific">Citricoccus parietis</name>
    <dbReference type="NCBI Taxonomy" id="592307"/>
    <lineage>
        <taxon>Bacteria</taxon>
        <taxon>Bacillati</taxon>
        <taxon>Actinomycetota</taxon>
        <taxon>Actinomycetes</taxon>
        <taxon>Micrococcales</taxon>
        <taxon>Micrococcaceae</taxon>
        <taxon>Citricoccus</taxon>
    </lineage>
</organism>
<feature type="region of interest" description="Disordered" evidence="11">
    <location>
        <begin position="1"/>
        <end position="36"/>
    </location>
</feature>
<dbReference type="CDD" id="cd00075">
    <property type="entry name" value="HATPase"/>
    <property type="match status" value="1"/>
</dbReference>
<evidence type="ECO:0000256" key="6">
    <source>
        <dbReference type="ARBA" id="ARBA00022692"/>
    </source>
</evidence>
<dbReference type="EC" id="2.7.13.3" evidence="3"/>
<evidence type="ECO:0000256" key="4">
    <source>
        <dbReference type="ARBA" id="ARBA00022553"/>
    </source>
</evidence>
<evidence type="ECO:0000313" key="16">
    <source>
        <dbReference type="Proteomes" id="UP001589766"/>
    </source>
</evidence>
<dbReference type="InterPro" id="IPR036097">
    <property type="entry name" value="HisK_dim/P_sf"/>
</dbReference>
<dbReference type="PANTHER" id="PTHR45436:SF5">
    <property type="entry name" value="SENSOR HISTIDINE KINASE TRCS"/>
    <property type="match status" value="1"/>
</dbReference>
<keyword evidence="16" id="KW-1185">Reference proteome</keyword>
<dbReference type="InterPro" id="IPR050428">
    <property type="entry name" value="TCS_sensor_his_kinase"/>
</dbReference>
<dbReference type="CDD" id="cd00082">
    <property type="entry name" value="HisKA"/>
    <property type="match status" value="1"/>
</dbReference>
<dbReference type="PROSITE" id="PS50885">
    <property type="entry name" value="HAMP"/>
    <property type="match status" value="1"/>
</dbReference>
<dbReference type="Gene3D" id="1.10.287.130">
    <property type="match status" value="1"/>
</dbReference>
<dbReference type="InterPro" id="IPR004358">
    <property type="entry name" value="Sig_transdc_His_kin-like_C"/>
</dbReference>
<feature type="region of interest" description="Disordered" evidence="11">
    <location>
        <begin position="90"/>
        <end position="122"/>
    </location>
</feature>
<dbReference type="PROSITE" id="PS50109">
    <property type="entry name" value="HIS_KIN"/>
    <property type="match status" value="1"/>
</dbReference>
<evidence type="ECO:0000259" key="13">
    <source>
        <dbReference type="PROSITE" id="PS50109"/>
    </source>
</evidence>
<keyword evidence="10 12" id="KW-0472">Membrane</keyword>
<keyword evidence="7 15" id="KW-0418">Kinase</keyword>
<evidence type="ECO:0000256" key="7">
    <source>
        <dbReference type="ARBA" id="ARBA00022777"/>
    </source>
</evidence>
<gene>
    <name evidence="15" type="ORF">ACFFIO_13235</name>
</gene>
<evidence type="ECO:0000259" key="14">
    <source>
        <dbReference type="PROSITE" id="PS50885"/>
    </source>
</evidence>
<dbReference type="Pfam" id="PF02518">
    <property type="entry name" value="HATPase_c"/>
    <property type="match status" value="1"/>
</dbReference>
<evidence type="ECO:0000256" key="2">
    <source>
        <dbReference type="ARBA" id="ARBA00004236"/>
    </source>
</evidence>
<evidence type="ECO:0000256" key="5">
    <source>
        <dbReference type="ARBA" id="ARBA00022679"/>
    </source>
</evidence>
<keyword evidence="8 12" id="KW-1133">Transmembrane helix</keyword>
<comment type="subcellular location">
    <subcellularLocation>
        <location evidence="2">Cell membrane</location>
    </subcellularLocation>
</comment>
<evidence type="ECO:0000256" key="12">
    <source>
        <dbReference type="SAM" id="Phobius"/>
    </source>
</evidence>
<evidence type="ECO:0000256" key="10">
    <source>
        <dbReference type="ARBA" id="ARBA00023136"/>
    </source>
</evidence>
<dbReference type="SUPFAM" id="SSF47384">
    <property type="entry name" value="Homodimeric domain of signal transducing histidine kinase"/>
    <property type="match status" value="1"/>
</dbReference>
<dbReference type="SMART" id="SM00304">
    <property type="entry name" value="HAMP"/>
    <property type="match status" value="1"/>
</dbReference>
<dbReference type="InterPro" id="IPR036890">
    <property type="entry name" value="HATPase_C_sf"/>
</dbReference>
<feature type="transmembrane region" description="Helical" evidence="12">
    <location>
        <begin position="234"/>
        <end position="256"/>
    </location>
</feature>
<evidence type="ECO:0000313" key="15">
    <source>
        <dbReference type="EMBL" id="MFC0249463.1"/>
    </source>
</evidence>
<dbReference type="InterPro" id="IPR005467">
    <property type="entry name" value="His_kinase_dom"/>
</dbReference>
<evidence type="ECO:0000256" key="3">
    <source>
        <dbReference type="ARBA" id="ARBA00012438"/>
    </source>
</evidence>
<feature type="transmembrane region" description="Helical" evidence="12">
    <location>
        <begin position="46"/>
        <end position="67"/>
    </location>
</feature>
<dbReference type="EMBL" id="JBHLWH010000039">
    <property type="protein sequence ID" value="MFC0249463.1"/>
    <property type="molecule type" value="Genomic_DNA"/>
</dbReference>
<dbReference type="CDD" id="cd06225">
    <property type="entry name" value="HAMP"/>
    <property type="match status" value="1"/>
</dbReference>
<dbReference type="Pfam" id="PF00672">
    <property type="entry name" value="HAMP"/>
    <property type="match status" value="1"/>
</dbReference>
<dbReference type="PRINTS" id="PR00344">
    <property type="entry name" value="BCTRLSENSOR"/>
</dbReference>
<dbReference type="Pfam" id="PF00512">
    <property type="entry name" value="HisKA"/>
    <property type="match status" value="1"/>
</dbReference>
<reference evidence="15 16" key="1">
    <citation type="submission" date="2024-09" db="EMBL/GenBank/DDBJ databases">
        <authorList>
            <person name="Sun Q."/>
            <person name="Mori K."/>
        </authorList>
    </citation>
    <scope>NUCLEOTIDE SEQUENCE [LARGE SCALE GENOMIC DNA]</scope>
    <source>
        <strain evidence="15 16">CCM 7609</strain>
    </source>
</reference>
<dbReference type="SMART" id="SM00387">
    <property type="entry name" value="HATPase_c"/>
    <property type="match status" value="1"/>
</dbReference>
<comment type="catalytic activity">
    <reaction evidence="1">
        <text>ATP + protein L-histidine = ADP + protein N-phospho-L-histidine.</text>
        <dbReference type="EC" id="2.7.13.3"/>
    </reaction>
</comment>